<feature type="domain" description="RDD" evidence="7">
    <location>
        <begin position="253"/>
        <end position="348"/>
    </location>
</feature>
<dbReference type="Pfam" id="PF04892">
    <property type="entry name" value="VanZ"/>
    <property type="match status" value="1"/>
</dbReference>
<evidence type="ECO:0000259" key="7">
    <source>
        <dbReference type="Pfam" id="PF06271"/>
    </source>
</evidence>
<proteinExistence type="predicted"/>
<evidence type="ECO:0000313" key="8">
    <source>
        <dbReference type="EMBL" id="MDX8033411.1"/>
    </source>
</evidence>
<keyword evidence="3 5" id="KW-1133">Transmembrane helix</keyword>
<dbReference type="InterPro" id="IPR053150">
    <property type="entry name" value="Teicoplanin_resist-assoc"/>
</dbReference>
<evidence type="ECO:0000313" key="9">
    <source>
        <dbReference type="Proteomes" id="UP001285521"/>
    </source>
</evidence>
<dbReference type="RefSeq" id="WP_319968437.1">
    <property type="nucleotide sequence ID" value="NZ_JAXAVW010000020.1"/>
</dbReference>
<evidence type="ECO:0000259" key="6">
    <source>
        <dbReference type="Pfam" id="PF04892"/>
    </source>
</evidence>
<keyword evidence="4 5" id="KW-0472">Membrane</keyword>
<dbReference type="PANTHER" id="PTHR36834">
    <property type="entry name" value="MEMBRANE PROTEIN-RELATED"/>
    <property type="match status" value="1"/>
</dbReference>
<comment type="caution">
    <text evidence="8">The sequence shown here is derived from an EMBL/GenBank/DDBJ whole genome shotgun (WGS) entry which is preliminary data.</text>
</comment>
<feature type="transmembrane region" description="Helical" evidence="5">
    <location>
        <begin position="57"/>
        <end position="77"/>
    </location>
</feature>
<evidence type="ECO:0000256" key="2">
    <source>
        <dbReference type="ARBA" id="ARBA00022692"/>
    </source>
</evidence>
<feature type="transmembrane region" description="Helical" evidence="5">
    <location>
        <begin position="24"/>
        <end position="45"/>
    </location>
</feature>
<evidence type="ECO:0000256" key="1">
    <source>
        <dbReference type="ARBA" id="ARBA00004141"/>
    </source>
</evidence>
<reference evidence="8 9" key="2">
    <citation type="submission" date="2023-11" db="EMBL/GenBank/DDBJ databases">
        <authorList>
            <person name="Lara A.C."/>
            <person name="Chronakova A."/>
        </authorList>
    </citation>
    <scope>NUCLEOTIDE SEQUENCE [LARGE SCALE GENOMIC DNA]</scope>
    <source>
        <strain evidence="8 9">BCCO 10_0856</strain>
    </source>
</reference>
<feature type="transmembrane region" description="Helical" evidence="5">
    <location>
        <begin position="299"/>
        <end position="317"/>
    </location>
</feature>
<reference evidence="8 9" key="1">
    <citation type="submission" date="2023-11" db="EMBL/GenBank/DDBJ databases">
        <title>Lentzea sokolovensis, sp. nov., Lentzea kristufkii, sp. nov., and Lentzea miocenensis, sp. nov., rare actinobacteria from Sokolov Coal Basin, Miocene lacustrine sediment, Czech Republic.</title>
        <authorList>
            <person name="Lara A."/>
            <person name="Kotroba L."/>
            <person name="Nouioui I."/>
            <person name="Neumann-Schaal M."/>
            <person name="Mast Y."/>
            <person name="Chronakova A."/>
        </authorList>
    </citation>
    <scope>NUCLEOTIDE SEQUENCE [LARGE SCALE GENOMIC DNA]</scope>
    <source>
        <strain evidence="8 9">BCCO 10_0856</strain>
    </source>
</reference>
<feature type="transmembrane region" description="Helical" evidence="5">
    <location>
        <begin position="147"/>
        <end position="166"/>
    </location>
</feature>
<protein>
    <submittedName>
        <fullName evidence="8">VanZ family protein</fullName>
    </submittedName>
</protein>
<gene>
    <name evidence="8" type="ORF">SK803_24600</name>
</gene>
<feature type="transmembrane region" description="Helical" evidence="5">
    <location>
        <begin position="122"/>
        <end position="140"/>
    </location>
</feature>
<comment type="subcellular location">
    <subcellularLocation>
        <location evidence="1">Membrane</location>
        <topology evidence="1">Multi-pass membrane protein</topology>
    </subcellularLocation>
</comment>
<sequence length="376" mass="40962">MVCRHDSPGTGPFMMASYWETARTGFLAFVGIGLLVLVPVVLLHYFRFRRVEPRRAFVLYGLLAYGLVALALIFLPFPADPARVCQGDQMLSMVPFQWWTDMSNNMSAYGRSGIAAMVTSQAFLQQLFNVVLFIPLGVVLRKAYGKGPLAVIAIALGVSLAVEVVQYTGNFGYYACPYRIADVDDLISNTFGGLLGWMVAPVALVVPRVPGHDESAAPIGTVTVPRKLLGLVAELMVVLVIAKLVLHSDLRWALCVLVAFRVVLPAAADGLTIGGWLMRYRVRSEDGSRANPLQIALRELLGVTGLMTYAIVVSPLIDIGRLDVIVVGLFAVGAFVVPVFQRDQRGWHENAARTRNVLTGRAAGYPDRHDDLHALG</sequence>
<dbReference type="EMBL" id="JAXAVW010000020">
    <property type="protein sequence ID" value="MDX8033411.1"/>
    <property type="molecule type" value="Genomic_DNA"/>
</dbReference>
<dbReference type="InterPro" id="IPR010432">
    <property type="entry name" value="RDD"/>
</dbReference>
<dbReference type="Proteomes" id="UP001285521">
    <property type="component" value="Unassembled WGS sequence"/>
</dbReference>
<accession>A0ABU4T5G9</accession>
<evidence type="ECO:0000256" key="3">
    <source>
        <dbReference type="ARBA" id="ARBA00022989"/>
    </source>
</evidence>
<evidence type="ECO:0000256" key="5">
    <source>
        <dbReference type="SAM" id="Phobius"/>
    </source>
</evidence>
<dbReference type="InterPro" id="IPR006976">
    <property type="entry name" value="VanZ-like"/>
</dbReference>
<name>A0ABU4T5G9_9PSEU</name>
<keyword evidence="2 5" id="KW-0812">Transmembrane</keyword>
<feature type="transmembrane region" description="Helical" evidence="5">
    <location>
        <begin position="252"/>
        <end position="278"/>
    </location>
</feature>
<keyword evidence="9" id="KW-1185">Reference proteome</keyword>
<feature type="transmembrane region" description="Helical" evidence="5">
    <location>
        <begin position="228"/>
        <end position="246"/>
    </location>
</feature>
<dbReference type="Pfam" id="PF06271">
    <property type="entry name" value="RDD"/>
    <property type="match status" value="1"/>
</dbReference>
<feature type="domain" description="VanZ-like" evidence="6">
    <location>
        <begin position="63"/>
        <end position="202"/>
    </location>
</feature>
<organism evidence="8 9">
    <name type="scientific">Lentzea miocenica</name>
    <dbReference type="NCBI Taxonomy" id="3095431"/>
    <lineage>
        <taxon>Bacteria</taxon>
        <taxon>Bacillati</taxon>
        <taxon>Actinomycetota</taxon>
        <taxon>Actinomycetes</taxon>
        <taxon>Pseudonocardiales</taxon>
        <taxon>Pseudonocardiaceae</taxon>
        <taxon>Lentzea</taxon>
    </lineage>
</organism>
<feature type="transmembrane region" description="Helical" evidence="5">
    <location>
        <begin position="323"/>
        <end position="340"/>
    </location>
</feature>
<dbReference type="PANTHER" id="PTHR36834:SF1">
    <property type="entry name" value="INTEGRAL MEMBRANE PROTEIN"/>
    <property type="match status" value="1"/>
</dbReference>
<evidence type="ECO:0000256" key="4">
    <source>
        <dbReference type="ARBA" id="ARBA00023136"/>
    </source>
</evidence>